<evidence type="ECO:0000313" key="4">
    <source>
        <dbReference type="EMBL" id="KYC57212.1"/>
    </source>
</evidence>
<dbReference type="InterPro" id="IPR006171">
    <property type="entry name" value="TOPRIM_dom"/>
</dbReference>
<dbReference type="PROSITE" id="PS50880">
    <property type="entry name" value="TOPRIM"/>
    <property type="match status" value="1"/>
</dbReference>
<evidence type="ECO:0000259" key="2">
    <source>
        <dbReference type="PROSITE" id="PS50880"/>
    </source>
</evidence>
<proteinExistence type="predicted"/>
<dbReference type="AlphaFoldDB" id="A0A150JC06"/>
<comment type="caution">
    <text evidence="3">The sequence shown here is derived from an EMBL/GenBank/DDBJ whole genome shotgun (WGS) entry which is preliminary data.</text>
</comment>
<evidence type="ECO:0000313" key="5">
    <source>
        <dbReference type="Proteomes" id="UP000092420"/>
    </source>
</evidence>
<accession>A0A150JIY7</accession>
<feature type="domain" description="Toprim" evidence="2">
    <location>
        <begin position="3"/>
        <end position="92"/>
    </location>
</feature>
<name>A0A150JC06_9EURY</name>
<feature type="coiled-coil region" evidence="1">
    <location>
        <begin position="132"/>
        <end position="225"/>
    </location>
</feature>
<protein>
    <submittedName>
        <fullName evidence="3">Toprim domain protein</fullName>
    </submittedName>
</protein>
<reference evidence="3 5" key="1">
    <citation type="journal article" date="2016" name="ISME J.">
        <title>Chasing the elusive Euryarchaeota class WSA2: genomes reveal a uniquely fastidious methyl-reducing methanogen.</title>
        <authorList>
            <person name="Nobu M.K."/>
            <person name="Narihiro T."/>
            <person name="Kuroda K."/>
            <person name="Mei R."/>
            <person name="Liu W.T."/>
        </authorList>
    </citation>
    <scope>NUCLEOTIDE SEQUENCE [LARGE SCALE GENOMIC DNA]</scope>
    <source>
        <strain evidence="3">ADurb1013_Bin02101</strain>
        <strain evidence="4">ADurb1213_Bin02801</strain>
    </source>
</reference>
<dbReference type="Pfam" id="PF01751">
    <property type="entry name" value="Toprim"/>
    <property type="match status" value="1"/>
</dbReference>
<dbReference type="EMBL" id="LNJB01000010">
    <property type="protein sequence ID" value="KYC54618.1"/>
    <property type="molecule type" value="Genomic_DNA"/>
</dbReference>
<evidence type="ECO:0000256" key="1">
    <source>
        <dbReference type="SAM" id="Coils"/>
    </source>
</evidence>
<accession>A0A150JC06</accession>
<dbReference type="Proteomes" id="UP000092420">
    <property type="component" value="Unassembled WGS sequence"/>
</dbReference>
<sequence>MIDTRIIVEGVSDVETLSKAIQDLALGSEFGVTISSIIPTTNVDIAKKSIVGADIVLIATDADRSGRELAERLFEELKGKVVIIERVKFPKGRDLESTDLFLISKEIKNSLVRIGLKSLKSIDILIEKEKFIRSLEKDMYSFKIENEDLKDKIKTYEESFEAIESEKGLINKLEEDIDRLNVEKNEIELDNSEIKKELMAKEDKILELEARYKDLEAKILNIFDLRNYWSKISNDHPPTASEVKKAIEILNLDRVEASDEFIVSPSEEIVYKILRLIKMGRELNKNY</sequence>
<gene>
    <name evidence="3" type="ORF">AN188_00895</name>
    <name evidence="4" type="ORF">APG09_01138</name>
</gene>
<evidence type="ECO:0000313" key="3">
    <source>
        <dbReference type="EMBL" id="KYC54618.1"/>
    </source>
</evidence>
<dbReference type="EMBL" id="LNJE01000013">
    <property type="protein sequence ID" value="KYC57212.1"/>
    <property type="molecule type" value="Genomic_DNA"/>
</dbReference>
<organism evidence="3 5">
    <name type="scientific">Candidatus Methanofastidiosum methylothiophilum</name>
    <dbReference type="NCBI Taxonomy" id="1705564"/>
    <lineage>
        <taxon>Archaea</taxon>
        <taxon>Methanobacteriati</taxon>
        <taxon>Methanobacteriota</taxon>
        <taxon>Stenosarchaea group</taxon>
        <taxon>Candidatus Methanofastidiosia</taxon>
        <taxon>Candidatus Methanofastidiosales</taxon>
        <taxon>Candidatus Methanofastidiosaceae</taxon>
        <taxon>Candidatus Methanofastidiosum</taxon>
    </lineage>
</organism>
<keyword evidence="1" id="KW-0175">Coiled coil</keyword>
<accession>A0A150JGY2</accession>
<dbReference type="SMART" id="SM00493">
    <property type="entry name" value="TOPRIM"/>
    <property type="match status" value="1"/>
</dbReference>
<dbReference type="Gene3D" id="3.40.1360.10">
    <property type="match status" value="1"/>
</dbReference>